<keyword evidence="4" id="KW-0238">DNA-binding</keyword>
<dbReference type="InterPro" id="IPR039425">
    <property type="entry name" value="RNA_pol_sigma-70-like"/>
</dbReference>
<dbReference type="InterPro" id="IPR007627">
    <property type="entry name" value="RNA_pol_sigma70_r2"/>
</dbReference>
<proteinExistence type="inferred from homology"/>
<dbReference type="GO" id="GO:0003677">
    <property type="term" value="F:DNA binding"/>
    <property type="evidence" value="ECO:0007669"/>
    <property type="project" value="UniProtKB-KW"/>
</dbReference>
<dbReference type="PANTHER" id="PTHR43133">
    <property type="entry name" value="RNA POLYMERASE ECF-TYPE SIGMA FACTO"/>
    <property type="match status" value="1"/>
</dbReference>
<dbReference type="GO" id="GO:0016987">
    <property type="term" value="F:sigma factor activity"/>
    <property type="evidence" value="ECO:0007669"/>
    <property type="project" value="UniProtKB-KW"/>
</dbReference>
<keyword evidence="2" id="KW-0805">Transcription regulation</keyword>
<evidence type="ECO:0000256" key="1">
    <source>
        <dbReference type="ARBA" id="ARBA00010641"/>
    </source>
</evidence>
<feature type="domain" description="RNA polymerase sigma-70 region 2" evidence="6">
    <location>
        <begin position="23"/>
        <end position="89"/>
    </location>
</feature>
<comment type="similarity">
    <text evidence="1">Belongs to the sigma-70 factor family. ECF subfamily.</text>
</comment>
<keyword evidence="5" id="KW-0804">Transcription</keyword>
<dbReference type="AlphaFoldDB" id="A0A6J4JP30"/>
<protein>
    <recommendedName>
        <fullName evidence="9">RNA polymerase ECF-type sigma factor</fullName>
    </recommendedName>
</protein>
<keyword evidence="3" id="KW-0731">Sigma factor</keyword>
<evidence type="ECO:0000256" key="4">
    <source>
        <dbReference type="ARBA" id="ARBA00023125"/>
    </source>
</evidence>
<dbReference type="Gene3D" id="1.10.1740.10">
    <property type="match status" value="1"/>
</dbReference>
<evidence type="ECO:0000256" key="2">
    <source>
        <dbReference type="ARBA" id="ARBA00023015"/>
    </source>
</evidence>
<accession>A0A6J4JP30</accession>
<dbReference type="InterPro" id="IPR013325">
    <property type="entry name" value="RNA_pol_sigma_r2"/>
</dbReference>
<evidence type="ECO:0000259" key="7">
    <source>
        <dbReference type="Pfam" id="PF08281"/>
    </source>
</evidence>
<name>A0A6J4JP30_9CHLR</name>
<evidence type="ECO:0000259" key="6">
    <source>
        <dbReference type="Pfam" id="PF04542"/>
    </source>
</evidence>
<feature type="domain" description="RNA polymerase sigma factor 70 region 4 type 2" evidence="7">
    <location>
        <begin position="131"/>
        <end position="181"/>
    </location>
</feature>
<dbReference type="EMBL" id="CADCTC010000216">
    <property type="protein sequence ID" value="CAA9283711.1"/>
    <property type="molecule type" value="Genomic_DNA"/>
</dbReference>
<dbReference type="Pfam" id="PF08281">
    <property type="entry name" value="Sigma70_r4_2"/>
    <property type="match status" value="1"/>
</dbReference>
<dbReference type="NCBIfam" id="TIGR02937">
    <property type="entry name" value="sigma70-ECF"/>
    <property type="match status" value="1"/>
</dbReference>
<dbReference type="CDD" id="cd06171">
    <property type="entry name" value="Sigma70_r4"/>
    <property type="match status" value="1"/>
</dbReference>
<dbReference type="SUPFAM" id="SSF88659">
    <property type="entry name" value="Sigma3 and sigma4 domains of RNA polymerase sigma factors"/>
    <property type="match status" value="1"/>
</dbReference>
<dbReference type="InterPro" id="IPR014284">
    <property type="entry name" value="RNA_pol_sigma-70_dom"/>
</dbReference>
<dbReference type="SUPFAM" id="SSF88946">
    <property type="entry name" value="Sigma2 domain of RNA polymerase sigma factors"/>
    <property type="match status" value="1"/>
</dbReference>
<reference evidence="8" key="1">
    <citation type="submission" date="2020-02" db="EMBL/GenBank/DDBJ databases">
        <authorList>
            <person name="Meier V. D."/>
        </authorList>
    </citation>
    <scope>NUCLEOTIDE SEQUENCE</scope>
    <source>
        <strain evidence="8">AVDCRST_MAG77</strain>
    </source>
</reference>
<dbReference type="Pfam" id="PF04542">
    <property type="entry name" value="Sigma70_r2"/>
    <property type="match status" value="1"/>
</dbReference>
<organism evidence="8">
    <name type="scientific">uncultured Chloroflexota bacterium</name>
    <dbReference type="NCBI Taxonomy" id="166587"/>
    <lineage>
        <taxon>Bacteria</taxon>
        <taxon>Bacillati</taxon>
        <taxon>Chloroflexota</taxon>
        <taxon>environmental samples</taxon>
    </lineage>
</organism>
<dbReference type="InterPro" id="IPR013249">
    <property type="entry name" value="RNA_pol_sigma70_r4_t2"/>
</dbReference>
<dbReference type="InterPro" id="IPR036388">
    <property type="entry name" value="WH-like_DNA-bd_sf"/>
</dbReference>
<gene>
    <name evidence="8" type="ORF">AVDCRST_MAG77-4070</name>
</gene>
<evidence type="ECO:0008006" key="9">
    <source>
        <dbReference type="Google" id="ProtNLM"/>
    </source>
</evidence>
<sequence>MIAAGDLSIVLLRARDHRVFGALVDSHYVAVRRYLTRLVGDADVGAELAQETFLRAYLALPRLSHGSDVPAWLFRIATNLARQHYRRRQLIHWSPLLPSASSPSAVASRAAWSETPLASGRSLEDEVVRRDQVQHALAQLPLAQRSCLLLYAWAGYTCAEIGEMVGKSADAVRMLLVRARRGFRAAYEDLGWIDPESGESYAGSPAGMLPASGDGFSTLGRSGAETLAAGDAATMDEDHDLAGDLSGAVAPGESYPACPSIEEELSFFPRGDLPRAVFSALTRHLAQCGRCRRALTEVQDTYRALQRHLFLACADSAPDAPAAVTAHIRSAALLAVALPELDEAPVYVGAPRPRPFR</sequence>
<evidence type="ECO:0000313" key="8">
    <source>
        <dbReference type="EMBL" id="CAA9283711.1"/>
    </source>
</evidence>
<evidence type="ECO:0000256" key="3">
    <source>
        <dbReference type="ARBA" id="ARBA00023082"/>
    </source>
</evidence>
<evidence type="ECO:0000256" key="5">
    <source>
        <dbReference type="ARBA" id="ARBA00023163"/>
    </source>
</evidence>
<dbReference type="GO" id="GO:0006352">
    <property type="term" value="P:DNA-templated transcription initiation"/>
    <property type="evidence" value="ECO:0007669"/>
    <property type="project" value="InterPro"/>
</dbReference>
<dbReference type="InterPro" id="IPR013324">
    <property type="entry name" value="RNA_pol_sigma_r3/r4-like"/>
</dbReference>
<dbReference type="Gene3D" id="1.10.10.10">
    <property type="entry name" value="Winged helix-like DNA-binding domain superfamily/Winged helix DNA-binding domain"/>
    <property type="match status" value="1"/>
</dbReference>
<dbReference type="PANTHER" id="PTHR43133:SF8">
    <property type="entry name" value="RNA POLYMERASE SIGMA FACTOR HI_1459-RELATED"/>
    <property type="match status" value="1"/>
</dbReference>